<dbReference type="AlphaFoldDB" id="A0A0K2SFW0"/>
<gene>
    <name evidence="1" type="ORF">LIP_0134</name>
</gene>
<proteinExistence type="predicted"/>
<dbReference type="GO" id="GO:0045892">
    <property type="term" value="P:negative regulation of DNA-templated transcription"/>
    <property type="evidence" value="ECO:0007669"/>
    <property type="project" value="UniProtKB-ARBA"/>
</dbReference>
<reference evidence="2" key="1">
    <citation type="submission" date="2015-07" db="EMBL/GenBank/DDBJ databases">
        <title>Complete genome sequence and phylogenetic analysis of Limnochorda pilosa.</title>
        <authorList>
            <person name="Watanabe M."/>
            <person name="Kojima H."/>
            <person name="Fukui M."/>
        </authorList>
    </citation>
    <scope>NUCLEOTIDE SEQUENCE [LARGE SCALE GENOMIC DNA]</scope>
    <source>
        <strain evidence="2">HC45</strain>
    </source>
</reference>
<protein>
    <submittedName>
        <fullName evidence="1">Uncharacterized protein</fullName>
    </submittedName>
</protein>
<accession>A0A0K2SFW0</accession>
<dbReference type="PATRIC" id="fig|1555112.3.peg.137"/>
<evidence type="ECO:0000313" key="1">
    <source>
        <dbReference type="EMBL" id="BAS25991.1"/>
    </source>
</evidence>
<dbReference type="Gene3D" id="1.20.58.1000">
    <property type="entry name" value="Metal-sensitive repressor, helix protomer"/>
    <property type="match status" value="1"/>
</dbReference>
<keyword evidence="2" id="KW-1185">Reference proteome</keyword>
<dbReference type="GO" id="GO:0046872">
    <property type="term" value="F:metal ion binding"/>
    <property type="evidence" value="ECO:0007669"/>
    <property type="project" value="InterPro"/>
</dbReference>
<organism evidence="1 2">
    <name type="scientific">Limnochorda pilosa</name>
    <dbReference type="NCBI Taxonomy" id="1555112"/>
    <lineage>
        <taxon>Bacteria</taxon>
        <taxon>Bacillati</taxon>
        <taxon>Bacillota</taxon>
        <taxon>Limnochordia</taxon>
        <taxon>Limnochordales</taxon>
        <taxon>Limnochordaceae</taxon>
        <taxon>Limnochorda</taxon>
    </lineage>
</organism>
<dbReference type="InterPro" id="IPR038390">
    <property type="entry name" value="Metal_Tscrpt_repr_sf"/>
</dbReference>
<dbReference type="CDD" id="cd10148">
    <property type="entry name" value="CsoR-like_DUF156"/>
    <property type="match status" value="1"/>
</dbReference>
<dbReference type="GO" id="GO:0003677">
    <property type="term" value="F:DNA binding"/>
    <property type="evidence" value="ECO:0007669"/>
    <property type="project" value="InterPro"/>
</dbReference>
<dbReference type="PANTHER" id="PTHR33677:SF5">
    <property type="entry name" value="TRANSCRIPTIONAL REPRESSOR FRMR"/>
    <property type="match status" value="1"/>
</dbReference>
<reference evidence="2" key="2">
    <citation type="journal article" date="2016" name="Int. J. Syst. Evol. Microbiol.">
        <title>Complete genome sequence and cell structure of Limnochorda pilosa, a Gram-negative spore-former within the phylum Firmicutes.</title>
        <authorList>
            <person name="Watanabe M."/>
            <person name="Kojima H."/>
            <person name="Fukui M."/>
        </authorList>
    </citation>
    <scope>NUCLEOTIDE SEQUENCE [LARGE SCALE GENOMIC DNA]</scope>
    <source>
        <strain evidence="2">HC45</strain>
    </source>
</reference>
<dbReference type="InterPro" id="IPR003735">
    <property type="entry name" value="Metal_Tscrpt_repr"/>
</dbReference>
<dbReference type="PANTHER" id="PTHR33677">
    <property type="entry name" value="TRANSCRIPTIONAL REPRESSOR FRMR-RELATED"/>
    <property type="match status" value="1"/>
</dbReference>
<name>A0A0K2SFW0_LIMPI</name>
<dbReference type="Pfam" id="PF02583">
    <property type="entry name" value="Trns_repr_metal"/>
    <property type="match status" value="1"/>
</dbReference>
<sequence length="88" mass="9862">MQEGPDEERLAPLLARMRRIEGQARGIQRMLQEGRPCHEVVMQLAAMRAALSKVGMALIADNLERCVSQGDDPRATLDQARDLLMKFS</sequence>
<dbReference type="Proteomes" id="UP000065807">
    <property type="component" value="Chromosome"/>
</dbReference>
<evidence type="ECO:0000313" key="2">
    <source>
        <dbReference type="Proteomes" id="UP000065807"/>
    </source>
</evidence>
<dbReference type="STRING" id="1555112.LIP_0134"/>
<dbReference type="KEGG" id="lpil:LIP_0134"/>
<dbReference type="EMBL" id="AP014924">
    <property type="protein sequence ID" value="BAS25991.1"/>
    <property type="molecule type" value="Genomic_DNA"/>
</dbReference>